<gene>
    <name evidence="3" type="primary">FGENESH: predicted gene_13.97</name>
    <name evidence="3" type="ORF">BN2166_0062670</name>
</gene>
<keyword evidence="2" id="KW-0812">Transmembrane</keyword>
<keyword evidence="4" id="KW-1185">Reference proteome</keyword>
<feature type="region of interest" description="Disordered" evidence="1">
    <location>
        <begin position="119"/>
        <end position="179"/>
    </location>
</feature>
<feature type="compositionally biased region" description="Polar residues" evidence="1">
    <location>
        <begin position="245"/>
        <end position="261"/>
    </location>
</feature>
<feature type="compositionally biased region" description="Polar residues" evidence="1">
    <location>
        <begin position="399"/>
        <end position="435"/>
    </location>
</feature>
<keyword evidence="2" id="KW-0472">Membrane</keyword>
<evidence type="ECO:0000313" key="4">
    <source>
        <dbReference type="Proteomes" id="UP000199069"/>
    </source>
</evidence>
<feature type="region of interest" description="Disordered" evidence="1">
    <location>
        <begin position="399"/>
        <end position="455"/>
    </location>
</feature>
<sequence>MDLQGVSFVKTAPSMLPSYKFPRSHGSLDLTDPATVPPPSGSQSHPSLLITDSYGQHQAPPAGSIDEQYLAKYTSVTQSLLNGAGPAPPAQPNPAHLSTSSIYPSKTLSRISEYSESAYSSVSRSRESQQEPSTSSTHSHNSSAPSLVDPAFALGTPSMSFPSPPQQAHLPTSAPLPATKPVVPAPAPIVLSVTNPDTPHGLSPAPSLKKHHLPSRPLTTPVPTSNPVPLPVPIDNFAAPPGQERSGSPWNTGSPTPSQHQEVMVQLPGRGSVLAYNNRDSQHVQKDSEATTAWMTAEDEKYDSMYAGAYDPVSLVRTHSEEPSTNRFTLDDQEKVPQRKGSSSSASEMGADQRWREEDAKKGNNRRVFLVLLALLLVGVAVGVGVGVSQKKASERNNLTHVASGDSTDSIDTTALPSSLSGARPTPVSSASFQSVVLPPSSSPRTASLATSGASPSRTIVNAAAETFSTTFGFERDGKTTVVPLTYTIPTSYWTRGDGRWQFTETVVLPNIDGSGSFTSDLRFRVAPTGTGQAASIETGAVVKVRRDLQSERIKDARRWERRHQDLAKKRARVIR</sequence>
<dbReference type="Proteomes" id="UP000199069">
    <property type="component" value="Unassembled WGS sequence"/>
</dbReference>
<name>A0A0K3CT62_RHOTO</name>
<evidence type="ECO:0000256" key="2">
    <source>
        <dbReference type="SAM" id="Phobius"/>
    </source>
</evidence>
<feature type="compositionally biased region" description="Basic and acidic residues" evidence="1">
    <location>
        <begin position="318"/>
        <end position="337"/>
    </location>
</feature>
<proteinExistence type="predicted"/>
<evidence type="ECO:0000256" key="1">
    <source>
        <dbReference type="SAM" id="MobiDB-lite"/>
    </source>
</evidence>
<feature type="region of interest" description="Disordered" evidence="1">
    <location>
        <begin position="318"/>
        <end position="359"/>
    </location>
</feature>
<accession>A0A0K3CT62</accession>
<feature type="region of interest" description="Disordered" evidence="1">
    <location>
        <begin position="82"/>
        <end position="102"/>
    </location>
</feature>
<feature type="region of interest" description="Disordered" evidence="1">
    <location>
        <begin position="29"/>
        <end position="62"/>
    </location>
</feature>
<keyword evidence="2" id="KW-1133">Transmembrane helix</keyword>
<reference evidence="3 4" key="1">
    <citation type="submission" date="2015-07" db="EMBL/GenBank/DDBJ databases">
        <authorList>
            <person name="Cajimat M.N.B."/>
            <person name="Milazzo M.L."/>
            <person name="Fulhorst C.F."/>
        </authorList>
    </citation>
    <scope>NUCLEOTIDE SEQUENCE [LARGE SCALE GENOMIC DNA]</scope>
    <source>
        <strain evidence="3">Single colony</strain>
    </source>
</reference>
<organism evidence="3 4">
    <name type="scientific">Rhodotorula toruloides</name>
    <name type="common">Yeast</name>
    <name type="synonym">Rhodosporidium toruloides</name>
    <dbReference type="NCBI Taxonomy" id="5286"/>
    <lineage>
        <taxon>Eukaryota</taxon>
        <taxon>Fungi</taxon>
        <taxon>Dikarya</taxon>
        <taxon>Basidiomycota</taxon>
        <taxon>Pucciniomycotina</taxon>
        <taxon>Microbotryomycetes</taxon>
        <taxon>Sporidiobolales</taxon>
        <taxon>Sporidiobolaceae</taxon>
        <taxon>Rhodotorula</taxon>
    </lineage>
</organism>
<evidence type="ECO:0000313" key="3">
    <source>
        <dbReference type="EMBL" id="CTR10406.1"/>
    </source>
</evidence>
<dbReference type="AlphaFoldDB" id="A0A0K3CT62"/>
<feature type="compositionally biased region" description="Low complexity" evidence="1">
    <location>
        <begin position="130"/>
        <end position="146"/>
    </location>
</feature>
<feature type="compositionally biased region" description="Polar residues" evidence="1">
    <location>
        <begin position="443"/>
        <end position="455"/>
    </location>
</feature>
<feature type="transmembrane region" description="Helical" evidence="2">
    <location>
        <begin position="368"/>
        <end position="388"/>
    </location>
</feature>
<protein>
    <submittedName>
        <fullName evidence="3">FGENESH: predicted gene_13.97 protein</fullName>
    </submittedName>
</protein>
<feature type="region of interest" description="Disordered" evidence="1">
    <location>
        <begin position="193"/>
        <end position="261"/>
    </location>
</feature>
<dbReference type="EMBL" id="CWKI01000013">
    <property type="protein sequence ID" value="CTR10406.1"/>
    <property type="molecule type" value="Genomic_DNA"/>
</dbReference>